<comment type="caution">
    <text evidence="11">The sequence shown here is derived from an EMBL/GenBank/DDBJ whole genome shotgun (WGS) entry which is preliminary data.</text>
</comment>
<dbReference type="PROSITE" id="PS50110">
    <property type="entry name" value="RESPONSE_REGULATORY"/>
    <property type="match status" value="1"/>
</dbReference>
<evidence type="ECO:0000256" key="1">
    <source>
        <dbReference type="ARBA" id="ARBA00004496"/>
    </source>
</evidence>
<dbReference type="AlphaFoldDB" id="A0A0A5FZ88"/>
<feature type="modified residue" description="4-aspartylphosphate" evidence="8">
    <location>
        <position position="54"/>
    </location>
</feature>
<dbReference type="InterPro" id="IPR009057">
    <property type="entry name" value="Homeodomain-like_sf"/>
</dbReference>
<dbReference type="PROSITE" id="PS00041">
    <property type="entry name" value="HTH_ARAC_FAMILY_1"/>
    <property type="match status" value="1"/>
</dbReference>
<dbReference type="Gene3D" id="1.10.10.60">
    <property type="entry name" value="Homeodomain-like"/>
    <property type="match status" value="2"/>
</dbReference>
<dbReference type="InterPro" id="IPR011006">
    <property type="entry name" value="CheY-like_superfamily"/>
</dbReference>
<keyword evidence="12" id="KW-1185">Reference proteome</keyword>
<feature type="domain" description="HTH araC/xylS-type" evidence="9">
    <location>
        <begin position="403"/>
        <end position="501"/>
    </location>
</feature>
<gene>
    <name evidence="11" type="ORF">N783_18870</name>
</gene>
<dbReference type="SMART" id="SM00342">
    <property type="entry name" value="HTH_ARAC"/>
    <property type="match status" value="1"/>
</dbReference>
<keyword evidence="5" id="KW-0805">Transcription regulation</keyword>
<evidence type="ECO:0000256" key="8">
    <source>
        <dbReference type="PROSITE-ProRule" id="PRU00169"/>
    </source>
</evidence>
<dbReference type="InterPro" id="IPR051552">
    <property type="entry name" value="HptR"/>
</dbReference>
<sequence>MKWLMVEDEMIEREGLKKMITDQFPDLELIGEAASGKGAIHLAKEHNPDLITMDIKMPGMDGIEAVKEIKAWNPDVEIIMMTAYDEFEYAREVMRQGVQEYVLKPAKKAELYATFQRVLDGLEEKRQKENQGQDKQAVLSLIQSNWMQAYFTERVMEQYPEELASFFPESSGTGCAMIVHLDESQEHEEQQVWMKEELEKSTYCLVGPIQSGHFPVWIFAFKDEEKVTNLSKWIRTTLQRFQSAFQKKITIGVGNLYNDPSQLIHSYHEAVIAMAFVNLQKGYVLYEEAKSQLAPGAFNRVVQEKKIYEAVRSGDSDLAIHQFEQLWPLLDEDDEGKISYCKDLVHAVYGIIKEMGIAEQSLLRDFPEDTNPSDWRKWAVQKVAQASDWIRSWKHVTSKDAIWEAEEWIKAHFEEPITLEDVAEHVSLSPYYFSKIFKERLNKSFVDYVTDLRVVKAKELLTTTDKPLKEISQLVGYKDPNYFSRVFKKRVGMTPSEYRVPSMNS</sequence>
<keyword evidence="7" id="KW-0804">Transcription</keyword>
<evidence type="ECO:0000256" key="5">
    <source>
        <dbReference type="ARBA" id="ARBA00023015"/>
    </source>
</evidence>
<keyword evidence="6" id="KW-0238">DNA-binding</keyword>
<accession>A0A0A5FZ88</accession>
<comment type="subcellular location">
    <subcellularLocation>
        <location evidence="1">Cytoplasm</location>
    </subcellularLocation>
</comment>
<evidence type="ECO:0000256" key="7">
    <source>
        <dbReference type="ARBA" id="ARBA00023163"/>
    </source>
</evidence>
<dbReference type="eggNOG" id="COG2207">
    <property type="taxonomic scope" value="Bacteria"/>
</dbReference>
<evidence type="ECO:0000256" key="2">
    <source>
        <dbReference type="ARBA" id="ARBA00022490"/>
    </source>
</evidence>
<dbReference type="CDD" id="cd17536">
    <property type="entry name" value="REC_YesN-like"/>
    <property type="match status" value="1"/>
</dbReference>
<evidence type="ECO:0000256" key="6">
    <source>
        <dbReference type="ARBA" id="ARBA00023125"/>
    </source>
</evidence>
<dbReference type="Pfam" id="PF12833">
    <property type="entry name" value="HTH_18"/>
    <property type="match status" value="1"/>
</dbReference>
<protein>
    <recommendedName>
        <fullName evidence="13">AraC family transcriptional regulator</fullName>
    </recommendedName>
</protein>
<evidence type="ECO:0000313" key="12">
    <source>
        <dbReference type="Proteomes" id="UP000030403"/>
    </source>
</evidence>
<name>A0A0A5FZ88_9BACI</name>
<dbReference type="eggNOG" id="COG4753">
    <property type="taxonomic scope" value="Bacteria"/>
</dbReference>
<dbReference type="EMBL" id="AVPF01000065">
    <property type="protein sequence ID" value="KGX84158.1"/>
    <property type="molecule type" value="Genomic_DNA"/>
</dbReference>
<dbReference type="RefSeq" id="WP_027446209.1">
    <property type="nucleotide sequence ID" value="NZ_AULJ01000031.1"/>
</dbReference>
<evidence type="ECO:0000256" key="4">
    <source>
        <dbReference type="ARBA" id="ARBA00023012"/>
    </source>
</evidence>
<dbReference type="STRING" id="1385511.GCA_000425225_02515"/>
<dbReference type="SMART" id="SM00448">
    <property type="entry name" value="REC"/>
    <property type="match status" value="1"/>
</dbReference>
<proteinExistence type="predicted"/>
<dbReference type="GO" id="GO:0003700">
    <property type="term" value="F:DNA-binding transcription factor activity"/>
    <property type="evidence" value="ECO:0007669"/>
    <property type="project" value="InterPro"/>
</dbReference>
<dbReference type="InterPro" id="IPR041522">
    <property type="entry name" value="CdaR_GGDEF"/>
</dbReference>
<dbReference type="Gene3D" id="3.40.50.2300">
    <property type="match status" value="1"/>
</dbReference>
<organism evidence="11 12">
    <name type="scientific">Pontibacillus marinus BH030004 = DSM 16465</name>
    <dbReference type="NCBI Taxonomy" id="1385511"/>
    <lineage>
        <taxon>Bacteria</taxon>
        <taxon>Bacillati</taxon>
        <taxon>Bacillota</taxon>
        <taxon>Bacilli</taxon>
        <taxon>Bacillales</taxon>
        <taxon>Bacillaceae</taxon>
        <taxon>Pontibacillus</taxon>
    </lineage>
</organism>
<dbReference type="PANTHER" id="PTHR42713:SF3">
    <property type="entry name" value="TRANSCRIPTIONAL REGULATORY PROTEIN HPTR"/>
    <property type="match status" value="1"/>
</dbReference>
<keyword evidence="4" id="KW-0902">Two-component regulatory system</keyword>
<evidence type="ECO:0008006" key="13">
    <source>
        <dbReference type="Google" id="ProtNLM"/>
    </source>
</evidence>
<evidence type="ECO:0000259" key="9">
    <source>
        <dbReference type="PROSITE" id="PS01124"/>
    </source>
</evidence>
<evidence type="ECO:0000259" key="10">
    <source>
        <dbReference type="PROSITE" id="PS50110"/>
    </source>
</evidence>
<dbReference type="Pfam" id="PF00072">
    <property type="entry name" value="Response_reg"/>
    <property type="match status" value="1"/>
</dbReference>
<evidence type="ECO:0000256" key="3">
    <source>
        <dbReference type="ARBA" id="ARBA00022553"/>
    </source>
</evidence>
<dbReference type="InterPro" id="IPR018060">
    <property type="entry name" value="HTH_AraC"/>
</dbReference>
<reference evidence="11 12" key="1">
    <citation type="submission" date="2013-08" db="EMBL/GenBank/DDBJ databases">
        <authorList>
            <person name="Huang J."/>
            <person name="Wang G."/>
        </authorList>
    </citation>
    <scope>NUCLEOTIDE SEQUENCE [LARGE SCALE GENOMIC DNA]</scope>
    <source>
        <strain evidence="11 12">BH030004</strain>
    </source>
</reference>
<dbReference type="InterPro" id="IPR018062">
    <property type="entry name" value="HTH_AraC-typ_CS"/>
</dbReference>
<keyword evidence="2" id="KW-0963">Cytoplasm</keyword>
<dbReference type="PROSITE" id="PS01124">
    <property type="entry name" value="HTH_ARAC_FAMILY_2"/>
    <property type="match status" value="1"/>
</dbReference>
<dbReference type="Pfam" id="PF17853">
    <property type="entry name" value="GGDEF_2"/>
    <property type="match status" value="1"/>
</dbReference>
<dbReference type="GO" id="GO:0000160">
    <property type="term" value="P:phosphorelay signal transduction system"/>
    <property type="evidence" value="ECO:0007669"/>
    <property type="project" value="UniProtKB-KW"/>
</dbReference>
<dbReference type="SUPFAM" id="SSF52172">
    <property type="entry name" value="CheY-like"/>
    <property type="match status" value="1"/>
</dbReference>
<dbReference type="Proteomes" id="UP000030403">
    <property type="component" value="Unassembled WGS sequence"/>
</dbReference>
<dbReference type="PRINTS" id="PR00032">
    <property type="entry name" value="HTHARAC"/>
</dbReference>
<dbReference type="InterPro" id="IPR020449">
    <property type="entry name" value="Tscrpt_reg_AraC-type_HTH"/>
</dbReference>
<evidence type="ECO:0000313" key="11">
    <source>
        <dbReference type="EMBL" id="KGX84158.1"/>
    </source>
</evidence>
<dbReference type="GO" id="GO:0005737">
    <property type="term" value="C:cytoplasm"/>
    <property type="evidence" value="ECO:0007669"/>
    <property type="project" value="UniProtKB-SubCell"/>
</dbReference>
<feature type="domain" description="Response regulatory" evidence="10">
    <location>
        <begin position="2"/>
        <end position="119"/>
    </location>
</feature>
<dbReference type="PANTHER" id="PTHR42713">
    <property type="entry name" value="HISTIDINE KINASE-RELATED"/>
    <property type="match status" value="1"/>
</dbReference>
<dbReference type="SUPFAM" id="SSF46689">
    <property type="entry name" value="Homeodomain-like"/>
    <property type="match status" value="2"/>
</dbReference>
<dbReference type="InterPro" id="IPR001789">
    <property type="entry name" value="Sig_transdc_resp-reg_receiver"/>
</dbReference>
<dbReference type="GO" id="GO:0043565">
    <property type="term" value="F:sequence-specific DNA binding"/>
    <property type="evidence" value="ECO:0007669"/>
    <property type="project" value="InterPro"/>
</dbReference>
<keyword evidence="3 8" id="KW-0597">Phosphoprotein</keyword>